<dbReference type="Gene3D" id="1.10.10.60">
    <property type="entry name" value="Homeodomain-like"/>
    <property type="match status" value="2"/>
</dbReference>
<keyword evidence="2 5" id="KW-0238">DNA-binding</keyword>
<dbReference type="InterPro" id="IPR020449">
    <property type="entry name" value="Tscrpt_reg_AraC-type_HTH"/>
</dbReference>
<feature type="domain" description="HTH araC/xylS-type" evidence="4">
    <location>
        <begin position="294"/>
        <end position="392"/>
    </location>
</feature>
<dbReference type="EMBL" id="CP004121">
    <property type="protein sequence ID" value="AGF58530.1"/>
    <property type="molecule type" value="Genomic_DNA"/>
</dbReference>
<protein>
    <submittedName>
        <fullName evidence="5">AraC-type DNA-binding domain-containing protein</fullName>
    </submittedName>
</protein>
<dbReference type="OrthoDB" id="1934152at2"/>
<evidence type="ECO:0000313" key="5">
    <source>
        <dbReference type="EMBL" id="AGF58530.1"/>
    </source>
</evidence>
<dbReference type="GO" id="GO:0043565">
    <property type="term" value="F:sequence-specific DNA binding"/>
    <property type="evidence" value="ECO:0007669"/>
    <property type="project" value="InterPro"/>
</dbReference>
<proteinExistence type="predicted"/>
<dbReference type="RefSeq" id="WP_015394839.1">
    <property type="nucleotide sequence ID" value="NC_020291.1"/>
</dbReference>
<dbReference type="GO" id="GO:0003700">
    <property type="term" value="F:DNA-binding transcription factor activity"/>
    <property type="evidence" value="ECO:0007669"/>
    <property type="project" value="InterPro"/>
</dbReference>
<evidence type="ECO:0000256" key="3">
    <source>
        <dbReference type="ARBA" id="ARBA00023163"/>
    </source>
</evidence>
<dbReference type="AlphaFoldDB" id="M1LZ02"/>
<dbReference type="eggNOG" id="COG2207">
    <property type="taxonomic scope" value="Bacteria"/>
</dbReference>
<evidence type="ECO:0000256" key="2">
    <source>
        <dbReference type="ARBA" id="ARBA00023125"/>
    </source>
</evidence>
<dbReference type="Pfam" id="PF12833">
    <property type="entry name" value="HTH_18"/>
    <property type="match status" value="1"/>
</dbReference>
<reference evidence="5 6" key="1">
    <citation type="submission" date="2013-02" db="EMBL/GenBank/DDBJ databases">
        <title>Genome sequence of Clostridium saccharoperbutylacetonicum N1-4(HMT).</title>
        <authorList>
            <person name="Poehlein A."/>
            <person name="Daniel R."/>
        </authorList>
    </citation>
    <scope>NUCLEOTIDE SEQUENCE [LARGE SCALE GENOMIC DNA]</scope>
    <source>
        <strain evidence="6">N1-4(HMT)</strain>
    </source>
</reference>
<keyword evidence="6" id="KW-1185">Reference proteome</keyword>
<dbReference type="PRINTS" id="PR00032">
    <property type="entry name" value="HTHARAC"/>
</dbReference>
<dbReference type="PROSITE" id="PS01124">
    <property type="entry name" value="HTH_ARAC_FAMILY_2"/>
    <property type="match status" value="1"/>
</dbReference>
<dbReference type="PANTHER" id="PTHR43280:SF34">
    <property type="entry name" value="ARAC-FAMILY TRANSCRIPTIONAL REGULATOR"/>
    <property type="match status" value="1"/>
</dbReference>
<dbReference type="KEGG" id="csr:Cspa_c47770"/>
<sequence length="393" mass="45804">MIDVKKYCEYIYSSFFIPIYIYENKELTLCYPIQKKYTLPPTTYLIKLLEMRNNLNYTITKFYSYYGCIQIKDSNTCIVIGPISALPYSKETLFSMRNDFSIDESSWESFCNFFYNIPTQNLDIFINTLILINYTLNNEEMSHKDLNINLDSKLHNIINQNYSKHTAESMEENILNNNYSIENEFFRYIENGDIEGLSNFRIQTQNMKVGKIADNNLRQSKNIFIVAVTLATRAAIKGGLSPNIAYNLSDIYIQQMERLTDINAINSLLNNVLYDYTNRTANSIIPLNSDTVLHRVIQYVRENTNKNITVADIAEYFGFNRSYLSHKVKKQLGFDLSNFIRQCKLENAKDLLAYSNKSISEISNFLCFSSQSHFQRAFKNQFGITPQTYRKSV</sequence>
<dbReference type="InterPro" id="IPR018060">
    <property type="entry name" value="HTH_AraC"/>
</dbReference>
<dbReference type="HOGENOM" id="CLU_036605_6_0_9"/>
<keyword evidence="3" id="KW-0804">Transcription</keyword>
<dbReference type="SMART" id="SM00342">
    <property type="entry name" value="HTH_ARAC"/>
    <property type="match status" value="1"/>
</dbReference>
<dbReference type="InterPro" id="IPR009057">
    <property type="entry name" value="Homeodomain-like_sf"/>
</dbReference>
<dbReference type="Proteomes" id="UP000011728">
    <property type="component" value="Chromosome"/>
</dbReference>
<dbReference type="PATRIC" id="fig|931276.5.peg.4815"/>
<gene>
    <name evidence="5" type="ORF">Cspa_c47770</name>
</gene>
<keyword evidence="1" id="KW-0805">Transcription regulation</keyword>
<dbReference type="PANTHER" id="PTHR43280">
    <property type="entry name" value="ARAC-FAMILY TRANSCRIPTIONAL REGULATOR"/>
    <property type="match status" value="1"/>
</dbReference>
<evidence type="ECO:0000313" key="6">
    <source>
        <dbReference type="Proteomes" id="UP000011728"/>
    </source>
</evidence>
<evidence type="ECO:0000256" key="1">
    <source>
        <dbReference type="ARBA" id="ARBA00023015"/>
    </source>
</evidence>
<accession>M1LZ02</accession>
<evidence type="ECO:0000259" key="4">
    <source>
        <dbReference type="PROSITE" id="PS01124"/>
    </source>
</evidence>
<organism evidence="5 6">
    <name type="scientific">Clostridium saccharoperbutylacetonicum N1-4(HMT)</name>
    <dbReference type="NCBI Taxonomy" id="931276"/>
    <lineage>
        <taxon>Bacteria</taxon>
        <taxon>Bacillati</taxon>
        <taxon>Bacillota</taxon>
        <taxon>Clostridia</taxon>
        <taxon>Eubacteriales</taxon>
        <taxon>Clostridiaceae</taxon>
        <taxon>Clostridium</taxon>
    </lineage>
</organism>
<dbReference type="SUPFAM" id="SSF46689">
    <property type="entry name" value="Homeodomain-like"/>
    <property type="match status" value="2"/>
</dbReference>
<dbReference type="STRING" id="36745.CLSAP_45500"/>
<name>M1LZ02_9CLOT</name>